<comment type="subcellular location">
    <subcellularLocation>
        <location evidence="5">Secreted</location>
    </subcellularLocation>
    <subcellularLocation>
        <location evidence="5">Bacterial flagellum</location>
    </subcellularLocation>
</comment>
<dbReference type="PANTHER" id="PTHR30288">
    <property type="entry name" value="FLAGELLAR CAP/ASSEMBLY PROTEIN FLID"/>
    <property type="match status" value="1"/>
</dbReference>
<evidence type="ECO:0000313" key="7">
    <source>
        <dbReference type="Proteomes" id="UP000218102"/>
    </source>
</evidence>
<sequence>MASSTISGLGSGLDISGIVKALADAEKAPKQTQINTQTQTATTSLSAIGTVKSALDTFRAAIAKLNTASSFSGLASSSSDESIAKIKLGDGASSGNYALEVTQLATASKISTQVYEKTSTIVNDSGQSQTLTISQGSATHSVTIANGATLQQARDTINGQLQSKGITANIVTDASGSRLIFSSTKMGEGTELTLGGDASMAADVTTIAKPQNAKYTLDGLELESASNTVTGAVSGVDITLVKEGKANLAVSSNNDTLKASVQSFVTAYNALMTTINAQTKVTTGSDGSATGSAALTGDATMRSLVNSIRSEISRSVGSTGLRTLSQLGINTVQKTGLLELNDTKWDAAVKTYGADISGLFTGKEGLLTRMTSTTEEYAKTGGILASRQTNLTNQLKELEEAQTALDRRIESLTETLTKKYNAMDTMVAQLKATSDSVMTTLNALNKANSDD</sequence>
<comment type="subunit">
    <text evidence="2 5">Homopentamer.</text>
</comment>
<keyword evidence="6" id="KW-0282">Flagellum</keyword>
<evidence type="ECO:0000313" key="6">
    <source>
        <dbReference type="EMBL" id="PBJ96386.1"/>
    </source>
</evidence>
<evidence type="ECO:0000256" key="5">
    <source>
        <dbReference type="RuleBase" id="RU362066"/>
    </source>
</evidence>
<evidence type="ECO:0000256" key="1">
    <source>
        <dbReference type="ARBA" id="ARBA00009764"/>
    </source>
</evidence>
<dbReference type="EMBL" id="NTME01000005">
    <property type="protein sequence ID" value="PBJ96386.1"/>
    <property type="molecule type" value="Genomic_DNA"/>
</dbReference>
<name>A0A0B5K9G6_PSEDL</name>
<dbReference type="GO" id="GO:0071973">
    <property type="term" value="P:bacterial-type flagellum-dependent cell motility"/>
    <property type="evidence" value="ECO:0007669"/>
    <property type="project" value="TreeGrafter"/>
</dbReference>
<reference evidence="6 7" key="1">
    <citation type="submission" date="2017-09" db="EMBL/GenBank/DDBJ databases">
        <authorList>
            <person name="Ehlers B."/>
            <person name="Leendertz F.H."/>
        </authorList>
    </citation>
    <scope>NUCLEOTIDE SEQUENCE [LARGE SCALE GENOMIC DNA]</scope>
    <source>
        <strain evidence="6 7">DJ-1</strain>
    </source>
</reference>
<dbReference type="Pfam" id="PF07196">
    <property type="entry name" value="Flagellin_IN"/>
    <property type="match status" value="1"/>
</dbReference>
<keyword evidence="6" id="KW-0969">Cilium</keyword>
<feature type="coiled-coil region" evidence="5">
    <location>
        <begin position="388"/>
        <end position="415"/>
    </location>
</feature>
<dbReference type="RefSeq" id="WP_041505717.1">
    <property type="nucleotide sequence ID" value="NZ_CP010359.1"/>
</dbReference>
<comment type="caution">
    <text evidence="6">The sequence shown here is derived from an EMBL/GenBank/DDBJ whole genome shotgun (WGS) entry which is preliminary data.</text>
</comment>
<dbReference type="Pfam" id="PF02465">
    <property type="entry name" value="FliD_N"/>
    <property type="match status" value="1"/>
</dbReference>
<comment type="similarity">
    <text evidence="1 5">Belongs to the FliD family.</text>
</comment>
<organism evidence="6 7">
    <name type="scientific">Pseudomonas plecoglossicida</name>
    <dbReference type="NCBI Taxonomy" id="70775"/>
    <lineage>
        <taxon>Bacteria</taxon>
        <taxon>Pseudomonadati</taxon>
        <taxon>Pseudomonadota</taxon>
        <taxon>Gammaproteobacteria</taxon>
        <taxon>Pseudomonadales</taxon>
        <taxon>Pseudomonadaceae</taxon>
        <taxon>Pseudomonas</taxon>
    </lineage>
</organism>
<gene>
    <name evidence="6" type="ORF">CMV24_06580</name>
</gene>
<keyword evidence="5" id="KW-0964">Secreted</keyword>
<dbReference type="AlphaFoldDB" id="A0A0B5K9G6"/>
<dbReference type="Pfam" id="PF07195">
    <property type="entry name" value="FliD_C"/>
    <property type="match status" value="1"/>
</dbReference>
<evidence type="ECO:0000256" key="3">
    <source>
        <dbReference type="ARBA" id="ARBA00023054"/>
    </source>
</evidence>
<dbReference type="KEGG" id="ppj:RK21_00723"/>
<proteinExistence type="inferred from homology"/>
<dbReference type="Proteomes" id="UP000218102">
    <property type="component" value="Unassembled WGS sequence"/>
</dbReference>
<keyword evidence="4 5" id="KW-0975">Bacterial flagellum</keyword>
<keyword evidence="3 5" id="KW-0175">Coiled coil</keyword>
<protein>
    <recommendedName>
        <fullName evidence="5">Flagellar hook-associated protein 2</fullName>
        <shortName evidence="5">HAP2</shortName>
    </recommendedName>
    <alternativeName>
        <fullName evidence="5">Flagellar cap protein</fullName>
    </alternativeName>
</protein>
<dbReference type="GO" id="GO:0009424">
    <property type="term" value="C:bacterial-type flagellum hook"/>
    <property type="evidence" value="ECO:0007669"/>
    <property type="project" value="UniProtKB-UniRule"/>
</dbReference>
<keyword evidence="6" id="KW-0966">Cell projection</keyword>
<evidence type="ECO:0000256" key="2">
    <source>
        <dbReference type="ARBA" id="ARBA00011255"/>
    </source>
</evidence>
<dbReference type="GO" id="GO:0005576">
    <property type="term" value="C:extracellular region"/>
    <property type="evidence" value="ECO:0007669"/>
    <property type="project" value="UniProtKB-SubCell"/>
</dbReference>
<dbReference type="GO" id="GO:0009421">
    <property type="term" value="C:bacterial-type flagellum filament cap"/>
    <property type="evidence" value="ECO:0007669"/>
    <property type="project" value="InterPro"/>
</dbReference>
<dbReference type="InterPro" id="IPR010810">
    <property type="entry name" value="Flagellin_hook_IN_motif"/>
</dbReference>
<dbReference type="PANTHER" id="PTHR30288:SF0">
    <property type="entry name" value="FLAGELLAR HOOK-ASSOCIATED PROTEIN 2"/>
    <property type="match status" value="1"/>
</dbReference>
<evidence type="ECO:0000256" key="4">
    <source>
        <dbReference type="ARBA" id="ARBA00023143"/>
    </source>
</evidence>
<dbReference type="GO" id="GO:0007155">
    <property type="term" value="P:cell adhesion"/>
    <property type="evidence" value="ECO:0007669"/>
    <property type="project" value="InterPro"/>
</dbReference>
<dbReference type="InterPro" id="IPR003481">
    <property type="entry name" value="FliD_N"/>
</dbReference>
<dbReference type="InterPro" id="IPR040026">
    <property type="entry name" value="FliD"/>
</dbReference>
<comment type="function">
    <text evidence="5">Required for morphogenesis and for the elongation of the flagellar filament by facilitating polymerization of the flagellin monomers at the tip of growing filament. Forms a capping structure, which prevents flagellin subunits (transported through the central channel of the flagellum) from leaking out without polymerization at the distal end.</text>
</comment>
<dbReference type="InterPro" id="IPR010809">
    <property type="entry name" value="FliD_C"/>
</dbReference>
<accession>A0A0B5K9G6</accession>